<evidence type="ECO:0000313" key="2">
    <source>
        <dbReference type="Proteomes" id="UP000219688"/>
    </source>
</evidence>
<dbReference type="AlphaFoldDB" id="A0A285VE93"/>
<proteinExistence type="predicted"/>
<keyword evidence="2" id="KW-1185">Reference proteome</keyword>
<gene>
    <name evidence="1" type="ORF">SAMN05421879_101336</name>
</gene>
<reference evidence="2" key="1">
    <citation type="submission" date="2017-08" db="EMBL/GenBank/DDBJ databases">
        <authorList>
            <person name="Varghese N."/>
            <person name="Submissions S."/>
        </authorList>
    </citation>
    <scope>NUCLEOTIDE SEQUENCE [LARGE SCALE GENOMIC DNA]</scope>
    <source>
        <strain evidence="2">USBA17B2</strain>
    </source>
</reference>
<protein>
    <submittedName>
        <fullName evidence="1">Uncharacterized protein</fullName>
    </submittedName>
</protein>
<dbReference type="Proteomes" id="UP000219688">
    <property type="component" value="Unassembled WGS sequence"/>
</dbReference>
<accession>A0A285VE93</accession>
<dbReference type="EMBL" id="OBQK01000001">
    <property type="protein sequence ID" value="SOC51868.1"/>
    <property type="molecule type" value="Genomic_DNA"/>
</dbReference>
<name>A0A285VE93_9MICO</name>
<sequence length="65" mass="7030">MLPPGDIDRWPVDVMQVDTRPGVSFLVVGLWTAEEGASDLSLELNLTTDPATGRVTGEYCGLHVM</sequence>
<evidence type="ECO:0000313" key="1">
    <source>
        <dbReference type="EMBL" id="SOC51868.1"/>
    </source>
</evidence>
<organism evidence="1 2">
    <name type="scientific">Ornithinimicrobium cerasi</name>
    <dbReference type="NCBI Taxonomy" id="2248773"/>
    <lineage>
        <taxon>Bacteria</taxon>
        <taxon>Bacillati</taxon>
        <taxon>Actinomycetota</taxon>
        <taxon>Actinomycetes</taxon>
        <taxon>Micrococcales</taxon>
        <taxon>Ornithinimicrobiaceae</taxon>
        <taxon>Ornithinimicrobium</taxon>
    </lineage>
</organism>